<name>A0ABN1UUU3_9ACTN</name>
<dbReference type="SUPFAM" id="SSF52540">
    <property type="entry name" value="P-loop containing nucleoside triphosphate hydrolases"/>
    <property type="match status" value="1"/>
</dbReference>
<feature type="compositionally biased region" description="Low complexity" evidence="1">
    <location>
        <begin position="322"/>
        <end position="347"/>
    </location>
</feature>
<feature type="compositionally biased region" description="Basic and acidic residues" evidence="1">
    <location>
        <begin position="359"/>
        <end position="370"/>
    </location>
</feature>
<dbReference type="InterPro" id="IPR027417">
    <property type="entry name" value="P-loop_NTPase"/>
</dbReference>
<dbReference type="PANTHER" id="PTHR47691">
    <property type="entry name" value="REGULATOR-RELATED"/>
    <property type="match status" value="1"/>
</dbReference>
<evidence type="ECO:0000313" key="2">
    <source>
        <dbReference type="EMBL" id="GAA1171049.1"/>
    </source>
</evidence>
<dbReference type="InterPro" id="IPR011990">
    <property type="entry name" value="TPR-like_helical_dom_sf"/>
</dbReference>
<dbReference type="PANTHER" id="PTHR47691:SF3">
    <property type="entry name" value="HTH-TYPE TRANSCRIPTIONAL REGULATOR RV0890C-RELATED"/>
    <property type="match status" value="1"/>
</dbReference>
<dbReference type="Gene3D" id="3.40.50.300">
    <property type="entry name" value="P-loop containing nucleotide triphosphate hydrolases"/>
    <property type="match status" value="1"/>
</dbReference>
<feature type="compositionally biased region" description="Low complexity" evidence="1">
    <location>
        <begin position="74"/>
        <end position="94"/>
    </location>
</feature>
<sequence length="828" mass="88219">MVQTVPVVGNIPEETTSFVGRRTELILLERALAEHRLVTLTGGGGVGKSRLALRAAERAARRAAGRPAGPPGGLPDLLPRAGRPDTGTGAAHRGAGSGAGAGYPGAGSSGSTGSGAGRRGAGPGTGAGAWAGRRERSHHPDGAWWADLSPLYDERLLLSTVSDAVGLYDHSLRMPIEALCEWLAPRRLLLVLDSCERLAPACAHLVGELLTAAPGLTVLATSRQPLGTKGEHAVEVRPLPLDNDDAVLQLFRDRAARSAPRISLEDPRHAAAAVRICHQLEGIPLAVELACARLADNSVEEIADRLVSRLDGLTATLRPGAHTGVPTGTRTTSHTTSPAGTHTTSPTDTRDGTPAGPRTDTRTGSRTDTPRLDLLTDETRWPQRHRALRTAVGWSHELCAPLERLLWARLSVFRGEVDEADARAVCAGGPLSADAVGTALNGLVGQSVLRREGTRYRMLDTLREYGGMWLDELGEARALADRHAARFADLVGRAHDGWAGPEQVAWYARIADSHADLCAALDHLLVADPPAALEMAGRVGFFWSCSGHLHEARGYLERALDGDPTAGPQRTRAIWALGVTVLLQGDARGAHRLGERCGVAAWHDQHPESMLSAAYLLSLSCLMMGRAQAAHTVADRALRAHPGDAFDSPSQLRCRLARVFALTALDRLDEAGEEAAELRRACLDHGERWTRAYADYQLALVHLLQERPYEAEAHARSMIAGKELVRDSFGIALGLDLLAAAIAAQGDGERAAYAYGTGQAFWRMVGHPRRGTPELAAVRSECERQARAAAGDPAYEEAFRQGLAGDGTRGLARVLEGHLPPGELRTPP</sequence>
<feature type="compositionally biased region" description="Gly residues" evidence="1">
    <location>
        <begin position="95"/>
        <end position="129"/>
    </location>
</feature>
<dbReference type="Proteomes" id="UP001501371">
    <property type="component" value="Unassembled WGS sequence"/>
</dbReference>
<accession>A0ABN1UUU3</accession>
<evidence type="ECO:0000256" key="1">
    <source>
        <dbReference type="SAM" id="MobiDB-lite"/>
    </source>
</evidence>
<dbReference type="Gene3D" id="1.25.40.10">
    <property type="entry name" value="Tetratricopeptide repeat domain"/>
    <property type="match status" value="1"/>
</dbReference>
<dbReference type="SUPFAM" id="SSF48452">
    <property type="entry name" value="TPR-like"/>
    <property type="match status" value="1"/>
</dbReference>
<organism evidence="2 3">
    <name type="scientific">Streptomyces hebeiensis</name>
    <dbReference type="NCBI Taxonomy" id="229486"/>
    <lineage>
        <taxon>Bacteria</taxon>
        <taxon>Bacillati</taxon>
        <taxon>Actinomycetota</taxon>
        <taxon>Actinomycetes</taxon>
        <taxon>Kitasatosporales</taxon>
        <taxon>Streptomycetaceae</taxon>
        <taxon>Streptomyces</taxon>
    </lineage>
</organism>
<protein>
    <submittedName>
        <fullName evidence="2">Uncharacterized protein</fullName>
    </submittedName>
</protein>
<dbReference type="EMBL" id="BAAAKV010000024">
    <property type="protein sequence ID" value="GAA1171049.1"/>
    <property type="molecule type" value="Genomic_DNA"/>
</dbReference>
<reference evidence="2 3" key="1">
    <citation type="journal article" date="2019" name="Int. J. Syst. Evol. Microbiol.">
        <title>The Global Catalogue of Microorganisms (GCM) 10K type strain sequencing project: providing services to taxonomists for standard genome sequencing and annotation.</title>
        <authorList>
            <consortium name="The Broad Institute Genomics Platform"/>
            <consortium name="The Broad Institute Genome Sequencing Center for Infectious Disease"/>
            <person name="Wu L."/>
            <person name="Ma J."/>
        </authorList>
    </citation>
    <scope>NUCLEOTIDE SEQUENCE [LARGE SCALE GENOMIC DNA]</scope>
    <source>
        <strain evidence="2 3">JCM 12696</strain>
    </source>
</reference>
<comment type="caution">
    <text evidence="2">The sequence shown here is derived from an EMBL/GenBank/DDBJ whole genome shotgun (WGS) entry which is preliminary data.</text>
</comment>
<gene>
    <name evidence="2" type="ORF">GCM10009654_30340</name>
</gene>
<feature type="region of interest" description="Disordered" evidence="1">
    <location>
        <begin position="316"/>
        <end position="370"/>
    </location>
</feature>
<proteinExistence type="predicted"/>
<evidence type="ECO:0000313" key="3">
    <source>
        <dbReference type="Proteomes" id="UP001501371"/>
    </source>
</evidence>
<keyword evidence="3" id="KW-1185">Reference proteome</keyword>
<feature type="region of interest" description="Disordered" evidence="1">
    <location>
        <begin position="58"/>
        <end position="136"/>
    </location>
</feature>